<evidence type="ECO:0000256" key="2">
    <source>
        <dbReference type="ARBA" id="ARBA00022475"/>
    </source>
</evidence>
<dbReference type="PANTHER" id="PTHR33908">
    <property type="entry name" value="MANNOSYLTRANSFERASE YKCB-RELATED"/>
    <property type="match status" value="1"/>
</dbReference>
<proteinExistence type="predicted"/>
<feature type="transmembrane region" description="Helical" evidence="8">
    <location>
        <begin position="190"/>
        <end position="206"/>
    </location>
</feature>
<keyword evidence="10" id="KW-1185">Reference proteome</keyword>
<keyword evidence="3" id="KW-0328">Glycosyltransferase</keyword>
<dbReference type="GO" id="GO:0005886">
    <property type="term" value="C:plasma membrane"/>
    <property type="evidence" value="ECO:0007669"/>
    <property type="project" value="UniProtKB-SubCell"/>
</dbReference>
<keyword evidence="6 8" id="KW-1133">Transmembrane helix</keyword>
<organism evidence="9 10">
    <name type="scientific">Synechococcus elongatus (strain ATCC 33912 / PCC 7942 / FACHB-805)</name>
    <name type="common">Anacystis nidulans R2</name>
    <dbReference type="NCBI Taxonomy" id="1140"/>
    <lineage>
        <taxon>Bacteria</taxon>
        <taxon>Bacillati</taxon>
        <taxon>Cyanobacteriota</taxon>
        <taxon>Cyanophyceae</taxon>
        <taxon>Synechococcales</taxon>
        <taxon>Synechococcaceae</taxon>
        <taxon>Synechococcus</taxon>
    </lineage>
</organism>
<dbReference type="STRING" id="1140.Synpcc7942_1202"/>
<evidence type="ECO:0008006" key="11">
    <source>
        <dbReference type="Google" id="ProtNLM"/>
    </source>
</evidence>
<feature type="transmembrane region" description="Helical" evidence="8">
    <location>
        <begin position="300"/>
        <end position="320"/>
    </location>
</feature>
<feature type="transmembrane region" description="Helical" evidence="8">
    <location>
        <begin position="357"/>
        <end position="375"/>
    </location>
</feature>
<dbReference type="KEGG" id="syf:Synpcc7942_1202"/>
<dbReference type="InterPro" id="IPR011990">
    <property type="entry name" value="TPR-like_helical_dom_sf"/>
</dbReference>
<keyword evidence="4" id="KW-0808">Transferase</keyword>
<feature type="transmembrane region" description="Helical" evidence="8">
    <location>
        <begin position="25"/>
        <end position="45"/>
    </location>
</feature>
<keyword evidence="2" id="KW-1003">Cell membrane</keyword>
<evidence type="ECO:0000313" key="10">
    <source>
        <dbReference type="Proteomes" id="UP000889800"/>
    </source>
</evidence>
<feature type="transmembrane region" description="Helical" evidence="8">
    <location>
        <begin position="112"/>
        <end position="131"/>
    </location>
</feature>
<reference evidence="10" key="1">
    <citation type="submission" date="2005-08" db="EMBL/GenBank/DDBJ databases">
        <title>Complete sequence of chromosome 1 of Synechococcus elongatus PCC 7942.</title>
        <authorList>
            <consortium name="US DOE Joint Genome Institute"/>
            <person name="Copeland A."/>
            <person name="Lucas S."/>
            <person name="Lapidus A."/>
            <person name="Barry K."/>
            <person name="Detter J.C."/>
            <person name="Glavina T."/>
            <person name="Hammon N."/>
            <person name="Israni S."/>
            <person name="Pitluck S."/>
            <person name="Schmutz J."/>
            <person name="Larimer F."/>
            <person name="Land M."/>
            <person name="Kyrpides N."/>
            <person name="Lykidis A."/>
            <person name="Richardson P."/>
        </authorList>
    </citation>
    <scope>NUCLEOTIDE SEQUENCE [LARGE SCALE GENOMIC DNA]</scope>
    <source>
        <strain evidence="10">ATCC 33912 / PCC 7942 / FACHB-805</strain>
    </source>
</reference>
<feature type="transmembrane region" description="Helical" evidence="8">
    <location>
        <begin position="237"/>
        <end position="256"/>
    </location>
</feature>
<name>Q31NY7_SYNE7</name>
<evidence type="ECO:0000256" key="8">
    <source>
        <dbReference type="SAM" id="Phobius"/>
    </source>
</evidence>
<dbReference type="GO" id="GO:0016763">
    <property type="term" value="F:pentosyltransferase activity"/>
    <property type="evidence" value="ECO:0007669"/>
    <property type="project" value="TreeGrafter"/>
</dbReference>
<evidence type="ECO:0000256" key="7">
    <source>
        <dbReference type="ARBA" id="ARBA00023136"/>
    </source>
</evidence>
<dbReference type="InterPro" id="IPR050297">
    <property type="entry name" value="LipidA_mod_glycosyltrf_83"/>
</dbReference>
<dbReference type="eggNOG" id="COG1807">
    <property type="taxonomic scope" value="Bacteria"/>
</dbReference>
<gene>
    <name evidence="9" type="ordered locus">Synpcc7942_1202</name>
</gene>
<dbReference type="HOGENOM" id="CLU_010727_0_0_3"/>
<sequence length="822" mass="91666">MSLQSPVKSFPFARSPAHASDRRDALILLGFWLLSLAIDGLWRGFDLAPPAWDQGDHFSRALAFWQAWQSPQLLDGGWWTQLWQLAPTYRGPLTYLLTLPLFSLFGANWESAIASNGLFSGLLLISTYGLGRLYANRTTGLVAAGLSLAVPLTIIQRVDYLIDYSLTAMLTLTWLCLSLWQFARTPKRRLGAAIASGIAIAAVFLTRPTGLLFLWLPFLWLAIAAVLQLFRRYRWQPLAELLLVSGIAGLLSWPWFSTNWLTILSSIANARDWGVKYQEGLEANTLSGWLYYPENLPEMLSPWLLGVLIVSSASAGVWLWKRGESGPGSRDRWLWLAGFLLGAYLVCVLGSTKVTRFFLPLLPSLIVPLVTLPTVLPRRWQVGLWTGVGAIAIAVGLQTIFPTPLRASWPTRFPQTQAWPLAEIIERIRETQPQLQSTLAVLTDAEALNAFNLNAEGQKQDFSVFARQTLAPEDNWQADFRAFDWFLSKTGDQGVMAGEREKRLVEAIAQSPEFQSVGQWPLPDGSQAELWQRRALTLSAKPITCPSQPLELTVTAPSQAKAGQPFQITYRLRGSIEQLRNSLLLISWQNDRDRLWVQDHQPGLGYLKAGRDCVELEERLTTQAPDSLPEGSYQLQVQRLDRETGDRQTLRTAPTAIALGSTPAPISPTALDPVSRLHQLGALLETGQVDPLFADVNLLNQADPEQHYLHQAIASLQARLADEPNQLDWLYPLTLSYVLERQAPQAEAVLQRIVAVNPDNAWNWTYLGFVQLYQFQGNKAQQSLLEAALRQPEVPILPTLQAVAAVQSGQWGEAIARLRGEK</sequence>
<keyword evidence="7 8" id="KW-0472">Membrane</keyword>
<feature type="transmembrane region" description="Helical" evidence="8">
    <location>
        <begin position="332"/>
        <end position="351"/>
    </location>
</feature>
<dbReference type="OrthoDB" id="437910at2"/>
<dbReference type="SUPFAM" id="SSF48452">
    <property type="entry name" value="TPR-like"/>
    <property type="match status" value="1"/>
</dbReference>
<dbReference type="EMBL" id="CP000100">
    <property type="protein sequence ID" value="ABB57232.1"/>
    <property type="molecule type" value="Genomic_DNA"/>
</dbReference>
<dbReference type="PaxDb" id="1140-Synpcc7942_1202"/>
<dbReference type="Proteomes" id="UP000889800">
    <property type="component" value="Chromosome"/>
</dbReference>
<feature type="transmembrane region" description="Helical" evidence="8">
    <location>
        <begin position="164"/>
        <end position="183"/>
    </location>
</feature>
<dbReference type="AlphaFoldDB" id="Q31NY7"/>
<keyword evidence="5 8" id="KW-0812">Transmembrane</keyword>
<evidence type="ECO:0000256" key="3">
    <source>
        <dbReference type="ARBA" id="ARBA00022676"/>
    </source>
</evidence>
<evidence type="ECO:0000313" key="9">
    <source>
        <dbReference type="EMBL" id="ABB57232.1"/>
    </source>
</evidence>
<evidence type="ECO:0000256" key="6">
    <source>
        <dbReference type="ARBA" id="ARBA00022989"/>
    </source>
</evidence>
<dbReference type="BioCyc" id="SYNEL:SYNPCC7942_1202-MONOMER"/>
<evidence type="ECO:0000256" key="4">
    <source>
        <dbReference type="ARBA" id="ARBA00022679"/>
    </source>
</evidence>
<dbReference type="Gene3D" id="1.25.40.10">
    <property type="entry name" value="Tetratricopeptide repeat domain"/>
    <property type="match status" value="1"/>
</dbReference>
<protein>
    <recommendedName>
        <fullName evidence="11">Glycosyltransferase RgtA/B/C/D-like domain-containing protein</fullName>
    </recommendedName>
</protein>
<dbReference type="GO" id="GO:0009103">
    <property type="term" value="P:lipopolysaccharide biosynthetic process"/>
    <property type="evidence" value="ECO:0007669"/>
    <property type="project" value="UniProtKB-ARBA"/>
</dbReference>
<comment type="subcellular location">
    <subcellularLocation>
        <location evidence="1">Cell membrane</location>
        <topology evidence="1">Multi-pass membrane protein</topology>
    </subcellularLocation>
</comment>
<feature type="transmembrane region" description="Helical" evidence="8">
    <location>
        <begin position="138"/>
        <end position="158"/>
    </location>
</feature>
<evidence type="ECO:0000256" key="1">
    <source>
        <dbReference type="ARBA" id="ARBA00004651"/>
    </source>
</evidence>
<dbReference type="PANTHER" id="PTHR33908:SF11">
    <property type="entry name" value="MEMBRANE PROTEIN"/>
    <property type="match status" value="1"/>
</dbReference>
<evidence type="ECO:0000256" key="5">
    <source>
        <dbReference type="ARBA" id="ARBA00022692"/>
    </source>
</evidence>
<accession>Q31NY7</accession>
<feature type="transmembrane region" description="Helical" evidence="8">
    <location>
        <begin position="212"/>
        <end position="230"/>
    </location>
</feature>
<feature type="transmembrane region" description="Helical" evidence="8">
    <location>
        <begin position="382"/>
        <end position="401"/>
    </location>
</feature>